<dbReference type="SUPFAM" id="SSF57701">
    <property type="entry name" value="Zn2/Cys6 DNA-binding domain"/>
    <property type="match status" value="1"/>
</dbReference>
<proteinExistence type="predicted"/>
<name>A0A4S8MYK6_DENBC</name>
<dbReference type="GO" id="GO:0000981">
    <property type="term" value="F:DNA-binding transcription factor activity, RNA polymerase II-specific"/>
    <property type="evidence" value="ECO:0007669"/>
    <property type="project" value="InterPro"/>
</dbReference>
<dbReference type="PANTHER" id="PTHR31986">
    <property type="entry name" value="REGULATOR OF DRUG SENSITIVITY 2"/>
    <property type="match status" value="1"/>
</dbReference>
<dbReference type="Pfam" id="PF00172">
    <property type="entry name" value="Zn_clus"/>
    <property type="match status" value="1"/>
</dbReference>
<dbReference type="Gene3D" id="4.10.240.10">
    <property type="entry name" value="Zn(2)-C6 fungal-type DNA-binding domain"/>
    <property type="match status" value="1"/>
</dbReference>
<dbReference type="InterPro" id="IPR001138">
    <property type="entry name" value="Zn2Cys6_DnaBD"/>
</dbReference>
<dbReference type="EMBL" id="ML179036">
    <property type="protein sequence ID" value="THV07819.1"/>
    <property type="molecule type" value="Genomic_DNA"/>
</dbReference>
<organism evidence="3 4">
    <name type="scientific">Dendrothele bispora (strain CBS 962.96)</name>
    <dbReference type="NCBI Taxonomy" id="1314807"/>
    <lineage>
        <taxon>Eukaryota</taxon>
        <taxon>Fungi</taxon>
        <taxon>Dikarya</taxon>
        <taxon>Basidiomycota</taxon>
        <taxon>Agaricomycotina</taxon>
        <taxon>Agaricomycetes</taxon>
        <taxon>Agaricomycetidae</taxon>
        <taxon>Agaricales</taxon>
        <taxon>Agaricales incertae sedis</taxon>
        <taxon>Dendrothele</taxon>
    </lineage>
</organism>
<evidence type="ECO:0000259" key="2">
    <source>
        <dbReference type="PROSITE" id="PS50048"/>
    </source>
</evidence>
<dbReference type="InterPro" id="IPR053045">
    <property type="entry name" value="Zinc_cluster_trans_reg"/>
</dbReference>
<accession>A0A4S8MYK6</accession>
<dbReference type="CDD" id="cd00067">
    <property type="entry name" value="GAL4"/>
    <property type="match status" value="1"/>
</dbReference>
<keyword evidence="4" id="KW-1185">Reference proteome</keyword>
<dbReference type="SMART" id="SM00066">
    <property type="entry name" value="GAL4"/>
    <property type="match status" value="1"/>
</dbReference>
<dbReference type="GO" id="GO:0000977">
    <property type="term" value="F:RNA polymerase II transcription regulatory region sequence-specific DNA binding"/>
    <property type="evidence" value="ECO:0007669"/>
    <property type="project" value="TreeGrafter"/>
</dbReference>
<evidence type="ECO:0000313" key="4">
    <source>
        <dbReference type="Proteomes" id="UP000297245"/>
    </source>
</evidence>
<dbReference type="OrthoDB" id="5575144at2759"/>
<dbReference type="PANTHER" id="PTHR31986:SF7">
    <property type="entry name" value="REGULATOR OF DRUG SENSITIVITY 2"/>
    <property type="match status" value="1"/>
</dbReference>
<sequence>MEPVECQLTARLVFNAGKPSVGSQKDEGLFAAVVDCDNPIVTPQYFNIMPDEVTLQFGIVNPSKRRKKTSNACTRCNQSHSKCENARPCTRCIEHGWQNLCTDPHPEANSNSVVDSNTVNDAIQQPRHRSSSSIQPLPLSEETCSSHPYQASSSRHSSSPDSAGQDDIVLVDCHELYLFTPDDYPPLPLDFNTQFYPPSPDYNTNQYYDYSYLLASGVKHLIFD</sequence>
<feature type="compositionally biased region" description="Low complexity" evidence="1">
    <location>
        <begin position="145"/>
        <end position="163"/>
    </location>
</feature>
<dbReference type="GO" id="GO:0008270">
    <property type="term" value="F:zinc ion binding"/>
    <property type="evidence" value="ECO:0007669"/>
    <property type="project" value="InterPro"/>
</dbReference>
<dbReference type="AlphaFoldDB" id="A0A4S8MYK6"/>
<dbReference type="Proteomes" id="UP000297245">
    <property type="component" value="Unassembled WGS sequence"/>
</dbReference>
<evidence type="ECO:0000256" key="1">
    <source>
        <dbReference type="SAM" id="MobiDB-lite"/>
    </source>
</evidence>
<dbReference type="PROSITE" id="PS50048">
    <property type="entry name" value="ZN2_CY6_FUNGAL_2"/>
    <property type="match status" value="1"/>
</dbReference>
<protein>
    <recommendedName>
        <fullName evidence="2">Zn(2)-C6 fungal-type domain-containing protein</fullName>
    </recommendedName>
</protein>
<gene>
    <name evidence="3" type="ORF">K435DRAFT_847627</name>
</gene>
<dbReference type="InterPro" id="IPR036864">
    <property type="entry name" value="Zn2-C6_fun-type_DNA-bd_sf"/>
</dbReference>
<feature type="region of interest" description="Disordered" evidence="1">
    <location>
        <begin position="123"/>
        <end position="164"/>
    </location>
</feature>
<reference evidence="3 4" key="1">
    <citation type="journal article" date="2019" name="Nat. Ecol. Evol.">
        <title>Megaphylogeny resolves global patterns of mushroom evolution.</title>
        <authorList>
            <person name="Varga T."/>
            <person name="Krizsan K."/>
            <person name="Foldi C."/>
            <person name="Dima B."/>
            <person name="Sanchez-Garcia M."/>
            <person name="Sanchez-Ramirez S."/>
            <person name="Szollosi G.J."/>
            <person name="Szarkandi J.G."/>
            <person name="Papp V."/>
            <person name="Albert L."/>
            <person name="Andreopoulos W."/>
            <person name="Angelini C."/>
            <person name="Antonin V."/>
            <person name="Barry K.W."/>
            <person name="Bougher N.L."/>
            <person name="Buchanan P."/>
            <person name="Buyck B."/>
            <person name="Bense V."/>
            <person name="Catcheside P."/>
            <person name="Chovatia M."/>
            <person name="Cooper J."/>
            <person name="Damon W."/>
            <person name="Desjardin D."/>
            <person name="Finy P."/>
            <person name="Geml J."/>
            <person name="Haridas S."/>
            <person name="Hughes K."/>
            <person name="Justo A."/>
            <person name="Karasinski D."/>
            <person name="Kautmanova I."/>
            <person name="Kiss B."/>
            <person name="Kocsube S."/>
            <person name="Kotiranta H."/>
            <person name="LaButti K.M."/>
            <person name="Lechner B.E."/>
            <person name="Liimatainen K."/>
            <person name="Lipzen A."/>
            <person name="Lukacs Z."/>
            <person name="Mihaltcheva S."/>
            <person name="Morgado L.N."/>
            <person name="Niskanen T."/>
            <person name="Noordeloos M.E."/>
            <person name="Ohm R.A."/>
            <person name="Ortiz-Santana B."/>
            <person name="Ovrebo C."/>
            <person name="Racz N."/>
            <person name="Riley R."/>
            <person name="Savchenko A."/>
            <person name="Shiryaev A."/>
            <person name="Soop K."/>
            <person name="Spirin V."/>
            <person name="Szebenyi C."/>
            <person name="Tomsovsky M."/>
            <person name="Tulloss R.E."/>
            <person name="Uehling J."/>
            <person name="Grigoriev I.V."/>
            <person name="Vagvolgyi C."/>
            <person name="Papp T."/>
            <person name="Martin F.M."/>
            <person name="Miettinen O."/>
            <person name="Hibbett D.S."/>
            <person name="Nagy L.G."/>
        </authorList>
    </citation>
    <scope>NUCLEOTIDE SEQUENCE [LARGE SCALE GENOMIC DNA]</scope>
    <source>
        <strain evidence="3 4">CBS 962.96</strain>
    </source>
</reference>
<feature type="domain" description="Zn(2)-C6 fungal-type" evidence="2">
    <location>
        <begin position="72"/>
        <end position="103"/>
    </location>
</feature>
<evidence type="ECO:0000313" key="3">
    <source>
        <dbReference type="EMBL" id="THV07819.1"/>
    </source>
</evidence>
<dbReference type="GO" id="GO:0005634">
    <property type="term" value="C:nucleus"/>
    <property type="evidence" value="ECO:0007669"/>
    <property type="project" value="TreeGrafter"/>
</dbReference>